<accession>A0A0F9GV92</accession>
<organism evidence="1">
    <name type="scientific">marine sediment metagenome</name>
    <dbReference type="NCBI Taxonomy" id="412755"/>
    <lineage>
        <taxon>unclassified sequences</taxon>
        <taxon>metagenomes</taxon>
        <taxon>ecological metagenomes</taxon>
    </lineage>
</organism>
<comment type="caution">
    <text evidence="1">The sequence shown here is derived from an EMBL/GenBank/DDBJ whole genome shotgun (WGS) entry which is preliminary data.</text>
</comment>
<evidence type="ECO:0000313" key="1">
    <source>
        <dbReference type="EMBL" id="KKL73260.1"/>
    </source>
</evidence>
<name>A0A0F9GV92_9ZZZZ</name>
<protein>
    <submittedName>
        <fullName evidence="1">Uncharacterized protein</fullName>
    </submittedName>
</protein>
<proteinExistence type="predicted"/>
<gene>
    <name evidence="1" type="ORF">LCGC14_2076700</name>
</gene>
<dbReference type="EMBL" id="LAZR01025017">
    <property type="protein sequence ID" value="KKL73260.1"/>
    <property type="molecule type" value="Genomic_DNA"/>
</dbReference>
<reference evidence="1" key="1">
    <citation type="journal article" date="2015" name="Nature">
        <title>Complex archaea that bridge the gap between prokaryotes and eukaryotes.</title>
        <authorList>
            <person name="Spang A."/>
            <person name="Saw J.H."/>
            <person name="Jorgensen S.L."/>
            <person name="Zaremba-Niedzwiedzka K."/>
            <person name="Martijn J."/>
            <person name="Lind A.E."/>
            <person name="van Eijk R."/>
            <person name="Schleper C."/>
            <person name="Guy L."/>
            <person name="Ettema T.J."/>
        </authorList>
    </citation>
    <scope>NUCLEOTIDE SEQUENCE</scope>
</reference>
<sequence>MADETIKYFQCIKCEEETIHIEVPVMWHREQGQEPDKVWECTKCHNMGQLMKVECFVTYPMSDETVRYIHPMEHIGYSGRF</sequence>
<dbReference type="AlphaFoldDB" id="A0A0F9GV92"/>